<name>A0A7J7EMZ4_DICBM</name>
<comment type="caution">
    <text evidence="2">The sequence shown here is derived from an EMBL/GenBank/DDBJ whole genome shotgun (WGS) entry which is preliminary data.</text>
</comment>
<dbReference type="EMBL" id="JACDTQ010002604">
    <property type="protein sequence ID" value="KAF5917155.1"/>
    <property type="molecule type" value="Genomic_DNA"/>
</dbReference>
<accession>A0A7J7EMZ4</accession>
<dbReference type="Proteomes" id="UP000551758">
    <property type="component" value="Unassembled WGS sequence"/>
</dbReference>
<reference evidence="2 3" key="1">
    <citation type="journal article" date="2020" name="Mol. Biol. Evol.">
        <title>Interspecific Gene Flow and the Evolution of Specialization in Black and White Rhinoceros.</title>
        <authorList>
            <person name="Moodley Y."/>
            <person name="Westbury M.V."/>
            <person name="Russo I.M."/>
            <person name="Gopalakrishnan S."/>
            <person name="Rakotoarivelo A."/>
            <person name="Olsen R.A."/>
            <person name="Prost S."/>
            <person name="Tunstall T."/>
            <person name="Ryder O.A."/>
            <person name="Dalen L."/>
            <person name="Bruford M.W."/>
        </authorList>
    </citation>
    <scope>NUCLEOTIDE SEQUENCE [LARGE SCALE GENOMIC DNA]</scope>
    <source>
        <strain evidence="2">SBR-YM</strain>
        <tissue evidence="2">Skin</tissue>
    </source>
</reference>
<proteinExistence type="predicted"/>
<dbReference type="PANTHER" id="PTHR48195:SF1">
    <property type="entry name" value="RIKEN CDNA 2410002F23 GENE"/>
    <property type="match status" value="1"/>
</dbReference>
<feature type="region of interest" description="Disordered" evidence="1">
    <location>
        <begin position="48"/>
        <end position="80"/>
    </location>
</feature>
<dbReference type="AlphaFoldDB" id="A0A7J7EMZ4"/>
<gene>
    <name evidence="2" type="ORF">HPG69_014088</name>
</gene>
<dbReference type="InterPro" id="IPR053270">
    <property type="entry name" value="Fv1_restriction_factor"/>
</dbReference>
<dbReference type="GO" id="GO:0009615">
    <property type="term" value="P:response to virus"/>
    <property type="evidence" value="ECO:0007669"/>
    <property type="project" value="TreeGrafter"/>
</dbReference>
<evidence type="ECO:0000313" key="2">
    <source>
        <dbReference type="EMBL" id="KAF5917155.1"/>
    </source>
</evidence>
<sequence>MCWTPRGGARTGAGGRALRAARTIKWDAGPAAHAVERVVPPGLEQPRHPSLPWQPPAGSPAIPTWGTRGHGRESAGACPGGRGERCYRYTRLPAISRRFKQNPNELAITWVLRVCDQGALALSLSSGELVLLGDLAGDAVFNCRCKGLPGGCEPLLAWLLQAWHRRWESFRLFEATELPFRPWTTMEEGIQLVRELGMVD</sequence>
<evidence type="ECO:0000313" key="3">
    <source>
        <dbReference type="Proteomes" id="UP000551758"/>
    </source>
</evidence>
<organism evidence="2 3">
    <name type="scientific">Diceros bicornis minor</name>
    <name type="common">South-central black rhinoceros</name>
    <dbReference type="NCBI Taxonomy" id="77932"/>
    <lineage>
        <taxon>Eukaryota</taxon>
        <taxon>Metazoa</taxon>
        <taxon>Chordata</taxon>
        <taxon>Craniata</taxon>
        <taxon>Vertebrata</taxon>
        <taxon>Euteleostomi</taxon>
        <taxon>Mammalia</taxon>
        <taxon>Eutheria</taxon>
        <taxon>Laurasiatheria</taxon>
        <taxon>Perissodactyla</taxon>
        <taxon>Rhinocerotidae</taxon>
        <taxon>Diceros</taxon>
    </lineage>
</organism>
<dbReference type="PANTHER" id="PTHR48195">
    <property type="entry name" value="FRIEND VIRUS SUSCEPTIBILITY PROTEIN 1"/>
    <property type="match status" value="1"/>
</dbReference>
<protein>
    <submittedName>
        <fullName evidence="2">Uncharacterized protein</fullName>
    </submittedName>
</protein>
<evidence type="ECO:0000256" key="1">
    <source>
        <dbReference type="SAM" id="MobiDB-lite"/>
    </source>
</evidence>
<dbReference type="GO" id="GO:0005794">
    <property type="term" value="C:Golgi apparatus"/>
    <property type="evidence" value="ECO:0007669"/>
    <property type="project" value="TreeGrafter"/>
</dbReference>
<keyword evidence="3" id="KW-1185">Reference proteome</keyword>